<dbReference type="PANTHER" id="PTHR30469">
    <property type="entry name" value="MULTIDRUG RESISTANCE PROTEIN MDTA"/>
    <property type="match status" value="1"/>
</dbReference>
<feature type="domain" description="CusB-like beta-barrel" evidence="2">
    <location>
        <begin position="248"/>
        <end position="320"/>
    </location>
</feature>
<dbReference type="PANTHER" id="PTHR30469:SF15">
    <property type="entry name" value="HLYD FAMILY OF SECRETION PROTEINS"/>
    <property type="match status" value="1"/>
</dbReference>
<comment type="caution">
    <text evidence="3">The sequence shown here is derived from an EMBL/GenBank/DDBJ whole genome shotgun (WGS) entry which is preliminary data.</text>
</comment>
<evidence type="ECO:0000313" key="4">
    <source>
        <dbReference type="Proteomes" id="UP001201463"/>
    </source>
</evidence>
<evidence type="ECO:0000256" key="1">
    <source>
        <dbReference type="ARBA" id="ARBA00009477"/>
    </source>
</evidence>
<accession>A0ABS8XEZ9</accession>
<organism evidence="3 4">
    <name type="scientific">Pelomonas caseinilytica</name>
    <dbReference type="NCBI Taxonomy" id="2906763"/>
    <lineage>
        <taxon>Bacteria</taxon>
        <taxon>Pseudomonadati</taxon>
        <taxon>Pseudomonadota</taxon>
        <taxon>Betaproteobacteria</taxon>
        <taxon>Burkholderiales</taxon>
        <taxon>Sphaerotilaceae</taxon>
        <taxon>Roseateles</taxon>
    </lineage>
</organism>
<dbReference type="NCBIfam" id="TIGR01730">
    <property type="entry name" value="RND_mfp"/>
    <property type="match status" value="1"/>
</dbReference>
<sequence length="399" mass="41988">MSAKQWMAAAGVGLALTAAAAWGWWRGRELPSYTVQRGEFVQAIVASGRVETPHRIDIGAQITAPVAAVPVAEGQRVSRGQLLVQLDDRELAVAVQAAQAQVAQAEAKLRQLVEVQAPVSALAVRQTRISLDNARAQAQRQADLFQQGFIGQAALDESVKARELAEAQWRSAVKQAESEMPSGSDFALARANADAARAALDAARVRQGYARIVAPAAGVLIARSVEAGEQVSPGHVLMTLSPDGATQLVVQIDEKHLRHLALGAPAWASSEAYPERRFSAELAFVNPGVNPQTGAVTVKLDVPHPPPGLQQDMTVSVNVEVARHADALVLSSDAIHDAAGPRPWVVRVEGGRARRAEVKLGASAGGRTEIAGGLQAGDRVLPASVVVRDGEHVRLAAPA</sequence>
<dbReference type="Gene3D" id="2.40.420.20">
    <property type="match status" value="1"/>
</dbReference>
<gene>
    <name evidence="3" type="ORF">LXT12_09730</name>
</gene>
<dbReference type="SUPFAM" id="SSF111369">
    <property type="entry name" value="HlyD-like secretion proteins"/>
    <property type="match status" value="2"/>
</dbReference>
<dbReference type="Proteomes" id="UP001201463">
    <property type="component" value="Unassembled WGS sequence"/>
</dbReference>
<proteinExistence type="inferred from homology"/>
<name>A0ABS8XEZ9_9BURK</name>
<dbReference type="Pfam" id="PF25954">
    <property type="entry name" value="Beta-barrel_RND_2"/>
    <property type="match status" value="1"/>
</dbReference>
<dbReference type="RefSeq" id="WP_233391498.1">
    <property type="nucleotide sequence ID" value="NZ_JAJTWT010000003.1"/>
</dbReference>
<comment type="similarity">
    <text evidence="1">Belongs to the membrane fusion protein (MFP) (TC 8.A.1) family.</text>
</comment>
<dbReference type="EMBL" id="JAJTWT010000003">
    <property type="protein sequence ID" value="MCE4537528.1"/>
    <property type="molecule type" value="Genomic_DNA"/>
</dbReference>
<keyword evidence="4" id="KW-1185">Reference proteome</keyword>
<dbReference type="InterPro" id="IPR058792">
    <property type="entry name" value="Beta-barrel_RND_2"/>
</dbReference>
<dbReference type="InterPro" id="IPR006143">
    <property type="entry name" value="RND_pump_MFP"/>
</dbReference>
<protein>
    <submittedName>
        <fullName evidence="3">Efflux RND transporter periplasmic adaptor subunit</fullName>
    </submittedName>
</protein>
<dbReference type="Gene3D" id="2.40.50.100">
    <property type="match status" value="1"/>
</dbReference>
<reference evidence="3 4" key="1">
    <citation type="submission" date="2021-12" db="EMBL/GenBank/DDBJ databases">
        <title>Genome seq of p7.</title>
        <authorList>
            <person name="Seo T."/>
        </authorList>
    </citation>
    <scope>NUCLEOTIDE SEQUENCE [LARGE SCALE GENOMIC DNA]</scope>
    <source>
        <strain evidence="3 4">P7</strain>
    </source>
</reference>
<dbReference type="Gene3D" id="1.10.287.470">
    <property type="entry name" value="Helix hairpin bin"/>
    <property type="match status" value="1"/>
</dbReference>
<dbReference type="Gene3D" id="2.40.30.170">
    <property type="match status" value="1"/>
</dbReference>
<evidence type="ECO:0000313" key="3">
    <source>
        <dbReference type="EMBL" id="MCE4537528.1"/>
    </source>
</evidence>
<evidence type="ECO:0000259" key="2">
    <source>
        <dbReference type="Pfam" id="PF25954"/>
    </source>
</evidence>